<evidence type="ECO:0000313" key="2">
    <source>
        <dbReference type="EMBL" id="EEQ87094.2"/>
    </source>
</evidence>
<sequence length="121" mass="13175">MSQWNMNATFMVSLSRRNHTNTPSHHHSRTIVRWEANNRESLTLELGSLCRAMHLRGGSGEVTGGVAANQGEPRVVWSHSGVMESDNSTHNPVRPRHHRGCAALEREELGPSAQGGSAGSV</sequence>
<organism evidence="2 3">
    <name type="scientific">Ajellomyces dermatitidis (strain ER-3 / ATCC MYA-2586)</name>
    <name type="common">Blastomyces dermatitidis</name>
    <dbReference type="NCBI Taxonomy" id="559297"/>
    <lineage>
        <taxon>Eukaryota</taxon>
        <taxon>Fungi</taxon>
        <taxon>Dikarya</taxon>
        <taxon>Ascomycota</taxon>
        <taxon>Pezizomycotina</taxon>
        <taxon>Eurotiomycetes</taxon>
        <taxon>Eurotiomycetidae</taxon>
        <taxon>Onygenales</taxon>
        <taxon>Ajellomycetaceae</taxon>
        <taxon>Blastomyces</taxon>
    </lineage>
</organism>
<accession>A0ABP2ETN2</accession>
<protein>
    <submittedName>
        <fullName evidence="2">Uncharacterized protein</fullName>
    </submittedName>
</protein>
<dbReference type="Proteomes" id="UP000002039">
    <property type="component" value="Unassembled WGS sequence"/>
</dbReference>
<dbReference type="GeneID" id="69024692"/>
<reference evidence="3" key="1">
    <citation type="journal article" date="2015" name="PLoS Genet.">
        <title>The dynamic genome and transcriptome of the human fungal pathogen Blastomyces and close relative Emmonsia.</title>
        <authorList>
            <person name="Munoz J.F."/>
            <person name="Gauthier G.M."/>
            <person name="Desjardins C.A."/>
            <person name="Gallo J.E."/>
            <person name="Holder J."/>
            <person name="Sullivan T.D."/>
            <person name="Marty A.J."/>
            <person name="Carmen J.C."/>
            <person name="Chen Z."/>
            <person name="Ding L."/>
            <person name="Gujja S."/>
            <person name="Magrini V."/>
            <person name="Misas E."/>
            <person name="Mitreva M."/>
            <person name="Priest M."/>
            <person name="Saif S."/>
            <person name="Whiston E.A."/>
            <person name="Young S."/>
            <person name="Zeng Q."/>
            <person name="Goldman W.E."/>
            <person name="Mardis E.R."/>
            <person name="Taylor J.W."/>
            <person name="McEwen J.G."/>
            <person name="Clay O.K."/>
            <person name="Klein B.S."/>
            <person name="Cuomo C.A."/>
        </authorList>
    </citation>
    <scope>NUCLEOTIDE SEQUENCE [LARGE SCALE GENOMIC DNA]</scope>
    <source>
        <strain evidence="3">ER-3 / ATCC MYA-2586</strain>
    </source>
</reference>
<keyword evidence="3" id="KW-1185">Reference proteome</keyword>
<evidence type="ECO:0000256" key="1">
    <source>
        <dbReference type="SAM" id="MobiDB-lite"/>
    </source>
</evidence>
<dbReference type="EMBL" id="EQ999974">
    <property type="protein sequence ID" value="EEQ87094.2"/>
    <property type="molecule type" value="Genomic_DNA"/>
</dbReference>
<dbReference type="RefSeq" id="XP_045274497.1">
    <property type="nucleotide sequence ID" value="XM_045417766.1"/>
</dbReference>
<feature type="region of interest" description="Disordered" evidence="1">
    <location>
        <begin position="82"/>
        <end position="121"/>
    </location>
</feature>
<gene>
    <name evidence="2" type="ORF">BDCG_02214</name>
</gene>
<evidence type="ECO:0000313" key="3">
    <source>
        <dbReference type="Proteomes" id="UP000002039"/>
    </source>
</evidence>
<name>A0ABP2ETN2_AJEDR</name>
<proteinExistence type="predicted"/>